<dbReference type="EMBL" id="AB704703">
    <property type="protein sequence ID" value="BAM35918.1"/>
    <property type="molecule type" value="Genomic_DNA"/>
</dbReference>
<evidence type="ECO:0000256" key="2">
    <source>
        <dbReference type="ARBA" id="ARBA00022475"/>
    </source>
</evidence>
<feature type="transmembrane region" description="Helical" evidence="9">
    <location>
        <begin position="43"/>
        <end position="65"/>
    </location>
</feature>
<dbReference type="GO" id="GO:0071392">
    <property type="term" value="P:cellular response to estradiol stimulus"/>
    <property type="evidence" value="ECO:0007669"/>
    <property type="project" value="TreeGrafter"/>
</dbReference>
<evidence type="ECO:0000256" key="5">
    <source>
        <dbReference type="ARBA" id="ARBA00023040"/>
    </source>
</evidence>
<keyword evidence="6 9" id="KW-0472">Membrane</keyword>
<dbReference type="GO" id="GO:0071385">
    <property type="term" value="P:cellular response to glucocorticoid stimulus"/>
    <property type="evidence" value="ECO:0007669"/>
    <property type="project" value="TreeGrafter"/>
</dbReference>
<evidence type="ECO:0000256" key="8">
    <source>
        <dbReference type="ARBA" id="ARBA00023224"/>
    </source>
</evidence>
<accession>I7GVG1</accession>
<evidence type="ECO:0000313" key="11">
    <source>
        <dbReference type="EMBL" id="BAM35918.1"/>
    </source>
</evidence>
<organism evidence="11">
    <name type="scientific">Bathybates fasciatus</name>
    <dbReference type="NCBI Taxonomy" id="219385"/>
    <lineage>
        <taxon>Eukaryota</taxon>
        <taxon>Metazoa</taxon>
        <taxon>Chordata</taxon>
        <taxon>Craniata</taxon>
        <taxon>Vertebrata</taxon>
        <taxon>Euteleostomi</taxon>
        <taxon>Actinopterygii</taxon>
        <taxon>Neopterygii</taxon>
        <taxon>Teleostei</taxon>
        <taxon>Neoteleostei</taxon>
        <taxon>Acanthomorphata</taxon>
        <taxon>Ovalentaria</taxon>
        <taxon>Cichlomorphae</taxon>
        <taxon>Cichliformes</taxon>
        <taxon>Cichlidae</taxon>
        <taxon>African cichlids</taxon>
        <taxon>Pseudocrenilabrinae</taxon>
        <taxon>Bathybatini</taxon>
        <taxon>Bathybates</taxon>
    </lineage>
</organism>
<feature type="transmembrane region" description="Helical" evidence="9">
    <location>
        <begin position="186"/>
        <end position="212"/>
    </location>
</feature>
<dbReference type="PRINTS" id="PR00237">
    <property type="entry name" value="GPCRRHODOPSN"/>
</dbReference>
<comment type="subcellular location">
    <subcellularLocation>
        <location evidence="1">Cell membrane</location>
        <topology evidence="1">Multi-pass membrane protein</topology>
    </subcellularLocation>
</comment>
<keyword evidence="7 11" id="KW-0675">Receptor</keyword>
<dbReference type="Gene3D" id="1.20.1070.10">
    <property type="entry name" value="Rhodopsin 7-helix transmembrane proteins"/>
    <property type="match status" value="1"/>
</dbReference>
<dbReference type="Pfam" id="PF00001">
    <property type="entry name" value="7tm_1"/>
    <property type="match status" value="1"/>
</dbReference>
<evidence type="ECO:0000256" key="4">
    <source>
        <dbReference type="ARBA" id="ARBA00022989"/>
    </source>
</evidence>
<dbReference type="GO" id="GO:0042923">
    <property type="term" value="F:neuropeptide binding"/>
    <property type="evidence" value="ECO:0007669"/>
    <property type="project" value="TreeGrafter"/>
</dbReference>
<dbReference type="PANTHER" id="PTHR24229">
    <property type="entry name" value="NEUROPEPTIDES RECEPTOR"/>
    <property type="match status" value="1"/>
</dbReference>
<dbReference type="AlphaFoldDB" id="I7GVG1"/>
<keyword evidence="3 9" id="KW-0812">Transmembrane</keyword>
<keyword evidence="2" id="KW-1003">Cell membrane</keyword>
<sequence length="309" mass="35050">MAELSVKLLGLRLVFSSVGLMGNTILIASVIKINFFHIKSFEIFLFGLAAANLWEIVIINIYDIIIILQTSSTATATWSCYLLEFVTAIGEINSIFFTVLICIFRYQKLRDANTRVNFPLFLDNIRSAWMVSGISVMLSLLLSVPMFVIDQESKAENVTRNGSVCPPDFFHCTQNHCPVFNRIYKYLFIVSCHLLPLIIVTVTSCLILTVLLSRRKTVTPAVNETGSSQFCRKSKDTKIQWSTIAVLGAMGLFQVDWTTYLIFQLAFNPYEFLFWSEAQFFIAISYTSISPYMYMIGHNMIPPHSCKKG</sequence>
<evidence type="ECO:0000256" key="9">
    <source>
        <dbReference type="SAM" id="Phobius"/>
    </source>
</evidence>
<keyword evidence="8" id="KW-0807">Transducer</keyword>
<feature type="domain" description="G-protein coupled receptors family 1 profile" evidence="10">
    <location>
        <begin position="22"/>
        <end position="294"/>
    </location>
</feature>
<feature type="transmembrane region" description="Helical" evidence="9">
    <location>
        <begin position="241"/>
        <end position="266"/>
    </location>
</feature>
<dbReference type="InterPro" id="IPR000276">
    <property type="entry name" value="GPCR_Rhodpsn"/>
</dbReference>
<dbReference type="GO" id="GO:0004994">
    <property type="term" value="F:somatostatin receptor activity"/>
    <property type="evidence" value="ECO:0007669"/>
    <property type="project" value="TreeGrafter"/>
</dbReference>
<reference evidence="11" key="1">
    <citation type="journal article" date="2014" name="Genome Biol. Evol.">
        <title>Multiple Episodic Evolution Events in V1R Receptor Genes of East-African Cichlids.</title>
        <authorList>
            <person name="Nikaido M."/>
            <person name="Ota T."/>
            <person name="Hirata T."/>
            <person name="Suzuki H."/>
            <person name="Satta Y."/>
            <person name="Aibara M."/>
            <person name="Mzighani S.I."/>
            <person name="Sturmbauer C."/>
            <person name="Hagino-Yamagishi K."/>
            <person name="Okada N."/>
        </authorList>
    </citation>
    <scope>NUCLEOTIDE SEQUENCE</scope>
    <source>
        <tissue evidence="11">Piece of fin</tissue>
    </source>
</reference>
<dbReference type="PROSITE" id="PS50262">
    <property type="entry name" value="G_PROTEIN_RECEP_F1_2"/>
    <property type="match status" value="1"/>
</dbReference>
<keyword evidence="5" id="KW-0297">G-protein coupled receptor</keyword>
<feature type="transmembrane region" description="Helical" evidence="9">
    <location>
        <begin position="85"/>
        <end position="106"/>
    </location>
</feature>
<dbReference type="CDD" id="cd00637">
    <property type="entry name" value="7tm_classA_rhodopsin-like"/>
    <property type="match status" value="1"/>
</dbReference>
<dbReference type="PANTHER" id="PTHR24229:SF6">
    <property type="entry name" value="SOMATOSTATIN RECEPTOR TYPE 2"/>
    <property type="match status" value="1"/>
</dbReference>
<name>I7GVG1_9CICH</name>
<gene>
    <name evidence="11" type="primary">V1R6</name>
</gene>
<feature type="transmembrane region" description="Helical" evidence="9">
    <location>
        <begin position="272"/>
        <end position="294"/>
    </location>
</feature>
<keyword evidence="4 9" id="KW-1133">Transmembrane helix</keyword>
<feature type="transmembrane region" description="Helical" evidence="9">
    <location>
        <begin position="127"/>
        <end position="149"/>
    </location>
</feature>
<evidence type="ECO:0000256" key="1">
    <source>
        <dbReference type="ARBA" id="ARBA00004651"/>
    </source>
</evidence>
<feature type="transmembrane region" description="Helical" evidence="9">
    <location>
        <begin position="12"/>
        <end position="31"/>
    </location>
</feature>
<proteinExistence type="predicted"/>
<dbReference type="InterPro" id="IPR017452">
    <property type="entry name" value="GPCR_Rhodpsn_7TM"/>
</dbReference>
<evidence type="ECO:0000256" key="3">
    <source>
        <dbReference type="ARBA" id="ARBA00022692"/>
    </source>
</evidence>
<dbReference type="GO" id="GO:0005886">
    <property type="term" value="C:plasma membrane"/>
    <property type="evidence" value="ECO:0007669"/>
    <property type="project" value="UniProtKB-SubCell"/>
</dbReference>
<evidence type="ECO:0000259" key="10">
    <source>
        <dbReference type="PROSITE" id="PS50262"/>
    </source>
</evidence>
<dbReference type="GO" id="GO:0043005">
    <property type="term" value="C:neuron projection"/>
    <property type="evidence" value="ECO:0007669"/>
    <property type="project" value="TreeGrafter"/>
</dbReference>
<evidence type="ECO:0000256" key="7">
    <source>
        <dbReference type="ARBA" id="ARBA00023170"/>
    </source>
</evidence>
<dbReference type="SUPFAM" id="SSF81321">
    <property type="entry name" value="Family A G protein-coupled receptor-like"/>
    <property type="match status" value="1"/>
</dbReference>
<evidence type="ECO:0000256" key="6">
    <source>
        <dbReference type="ARBA" id="ARBA00023136"/>
    </source>
</evidence>
<protein>
    <submittedName>
        <fullName evidence="11">Vomeronasal type 1 receptor 6</fullName>
    </submittedName>
</protein>